<keyword evidence="6" id="KW-0282">Flagellum</keyword>
<comment type="caution">
    <text evidence="6">The sequence shown here is derived from an EMBL/GenBank/DDBJ whole genome shotgun (WGS) entry which is preliminary data.</text>
</comment>
<dbReference type="PANTHER" id="PTHR30435:SF19">
    <property type="entry name" value="FLAGELLAR BASAL-BODY ROD PROTEIN FLGG"/>
    <property type="match status" value="1"/>
</dbReference>
<reference evidence="6 7" key="1">
    <citation type="submission" date="2019-10" db="EMBL/GenBank/DDBJ databases">
        <title>Alkalibaculum tamaniensis sp.nov., a new alkaliphilic acetogen, isolated on methoxylated aromatics from a mud volcano.</title>
        <authorList>
            <person name="Khomyakova M.A."/>
            <person name="Merkel A.Y."/>
            <person name="Bonch-Osmolovskaya E.A."/>
            <person name="Slobodkin A.I."/>
        </authorList>
    </citation>
    <scope>NUCLEOTIDE SEQUENCE [LARGE SCALE GENOMIC DNA]</scope>
    <source>
        <strain evidence="6 7">M08DMB</strain>
    </source>
</reference>
<comment type="similarity">
    <text evidence="1 2">Belongs to the flagella basal body rod proteins family.</text>
</comment>
<proteinExistence type="inferred from homology"/>
<protein>
    <submittedName>
        <fullName evidence="6">Flagellar hook-basal body complex protein</fullName>
    </submittedName>
</protein>
<dbReference type="InterPro" id="IPR010930">
    <property type="entry name" value="Flg_bb/hook_C_dom"/>
</dbReference>
<dbReference type="Pfam" id="PF00460">
    <property type="entry name" value="Flg_bb_rod"/>
    <property type="match status" value="1"/>
</dbReference>
<dbReference type="PANTHER" id="PTHR30435">
    <property type="entry name" value="FLAGELLAR PROTEIN"/>
    <property type="match status" value="1"/>
</dbReference>
<evidence type="ECO:0000256" key="1">
    <source>
        <dbReference type="ARBA" id="ARBA00009677"/>
    </source>
</evidence>
<dbReference type="InterPro" id="IPR037925">
    <property type="entry name" value="FlgE/F/G-like"/>
</dbReference>
<dbReference type="InterPro" id="IPR020013">
    <property type="entry name" value="Flagellar_FlgE/F/G"/>
</dbReference>
<dbReference type="InterPro" id="IPR001444">
    <property type="entry name" value="Flag_bb_rod_N"/>
</dbReference>
<organism evidence="6 7">
    <name type="scientific">Alkalibaculum sporogenes</name>
    <dbReference type="NCBI Taxonomy" id="2655001"/>
    <lineage>
        <taxon>Bacteria</taxon>
        <taxon>Bacillati</taxon>
        <taxon>Bacillota</taxon>
        <taxon>Clostridia</taxon>
        <taxon>Eubacteriales</taxon>
        <taxon>Eubacteriaceae</taxon>
        <taxon>Alkalibaculum</taxon>
    </lineage>
</organism>
<dbReference type="SUPFAM" id="SSF117143">
    <property type="entry name" value="Flagellar hook protein flgE"/>
    <property type="match status" value="1"/>
</dbReference>
<evidence type="ECO:0000256" key="2">
    <source>
        <dbReference type="RuleBase" id="RU362116"/>
    </source>
</evidence>
<keyword evidence="7" id="KW-1185">Reference proteome</keyword>
<evidence type="ECO:0000259" key="5">
    <source>
        <dbReference type="Pfam" id="PF22692"/>
    </source>
</evidence>
<evidence type="ECO:0000259" key="3">
    <source>
        <dbReference type="Pfam" id="PF00460"/>
    </source>
</evidence>
<feature type="domain" description="Flagellar basal body rod protein N-terminal" evidence="3">
    <location>
        <begin position="7"/>
        <end position="35"/>
    </location>
</feature>
<dbReference type="RefSeq" id="WP_152801663.1">
    <property type="nucleotide sequence ID" value="NZ_WHNX01000004.1"/>
</dbReference>
<feature type="domain" description="Flagellar basal-body/hook protein C-terminal" evidence="4">
    <location>
        <begin position="212"/>
        <end position="257"/>
    </location>
</feature>
<gene>
    <name evidence="6" type="ORF">GC105_03295</name>
</gene>
<dbReference type="GO" id="GO:0071978">
    <property type="term" value="P:bacterial-type flagellum-dependent swarming motility"/>
    <property type="evidence" value="ECO:0007669"/>
    <property type="project" value="TreeGrafter"/>
</dbReference>
<evidence type="ECO:0000313" key="6">
    <source>
        <dbReference type="EMBL" id="MPW24816.1"/>
    </source>
</evidence>
<comment type="subcellular location">
    <subcellularLocation>
        <location evidence="2">Bacterial flagellum basal body</location>
    </subcellularLocation>
</comment>
<accession>A0A6A7K5V5</accession>
<sequence>MYNILSIGKSGMNATQNKMNSISDDLANANTMGYKSKIVNFQELLVNEMYDNEVLKSNNVNVAVINAGTKGSEITNNFNQGGLITSTGEFHMAIEGSGFFGVRDAAGNLMLTRNGGFHLNENNTISDDSGYPLEVDLNVPYQQWGNSKVAISTSGEITQEMNGETVLLGRVILYNPDILDSLTPLGEGRYIPSPNVELFNSIDQPNLFGNIQQNYLESSNVEIVKSMAEMIITQRAYSMNAKTIQSTDEIMQVINNIKQ</sequence>
<keyword evidence="6" id="KW-0966">Cell projection</keyword>
<dbReference type="Pfam" id="PF22692">
    <property type="entry name" value="LlgE_F_G_D1"/>
    <property type="match status" value="1"/>
</dbReference>
<keyword evidence="2" id="KW-0975">Bacterial flagellum</keyword>
<dbReference type="Pfam" id="PF06429">
    <property type="entry name" value="Flg_bbr_C"/>
    <property type="match status" value="1"/>
</dbReference>
<dbReference type="Proteomes" id="UP000440004">
    <property type="component" value="Unassembled WGS sequence"/>
</dbReference>
<evidence type="ECO:0000313" key="7">
    <source>
        <dbReference type="Proteomes" id="UP000440004"/>
    </source>
</evidence>
<dbReference type="GO" id="GO:0009425">
    <property type="term" value="C:bacterial-type flagellum basal body"/>
    <property type="evidence" value="ECO:0007669"/>
    <property type="project" value="UniProtKB-SubCell"/>
</dbReference>
<keyword evidence="6" id="KW-0969">Cilium</keyword>
<dbReference type="NCBIfam" id="TIGR03506">
    <property type="entry name" value="FlgEFG_subfam"/>
    <property type="match status" value="1"/>
</dbReference>
<dbReference type="EMBL" id="WHNX01000004">
    <property type="protein sequence ID" value="MPW24816.1"/>
    <property type="molecule type" value="Genomic_DNA"/>
</dbReference>
<dbReference type="AlphaFoldDB" id="A0A6A7K5V5"/>
<evidence type="ECO:0000259" key="4">
    <source>
        <dbReference type="Pfam" id="PF06429"/>
    </source>
</evidence>
<dbReference type="InterPro" id="IPR053967">
    <property type="entry name" value="LlgE_F_G-like_D1"/>
</dbReference>
<name>A0A6A7K5V5_9FIRM</name>
<feature type="domain" description="Flagellar hook protein FlgE/F/G-like D1" evidence="5">
    <location>
        <begin position="93"/>
        <end position="158"/>
    </location>
</feature>